<comment type="pathway">
    <text evidence="17">Cofactor biosynthesis; coenzyme A biosynthesis; CoA from (R)-pantothenate: step 4/5.</text>
</comment>
<evidence type="ECO:0000256" key="5">
    <source>
        <dbReference type="ARBA" id="ARBA00022490"/>
    </source>
</evidence>
<comment type="subunit">
    <text evidence="3">Monomer.</text>
</comment>
<evidence type="ECO:0000256" key="11">
    <source>
        <dbReference type="ARBA" id="ARBA00022840"/>
    </source>
</evidence>
<dbReference type="SUPFAM" id="SSF52540">
    <property type="entry name" value="P-loop containing nucleoside triphosphate hydrolases"/>
    <property type="match status" value="1"/>
</dbReference>
<dbReference type="InterPro" id="IPR001977">
    <property type="entry name" value="Depp_CoAkinase"/>
</dbReference>
<dbReference type="CDD" id="cd02164">
    <property type="entry name" value="PPAT_CoAS"/>
    <property type="match status" value="1"/>
</dbReference>
<evidence type="ECO:0000256" key="9">
    <source>
        <dbReference type="ARBA" id="ARBA00022741"/>
    </source>
</evidence>
<evidence type="ECO:0000256" key="15">
    <source>
        <dbReference type="ARBA" id="ARBA00051912"/>
    </source>
</evidence>
<evidence type="ECO:0000256" key="1">
    <source>
        <dbReference type="ARBA" id="ARBA00004305"/>
    </source>
</evidence>
<dbReference type="AlphaFoldDB" id="A0AAV2HR15"/>
<keyword evidence="12" id="KW-0496">Mitochondrion</keyword>
<dbReference type="Pfam" id="PF01467">
    <property type="entry name" value="CTP_transf_like"/>
    <property type="match status" value="1"/>
</dbReference>
<protein>
    <recommendedName>
        <fullName evidence="21">Bifunctional coenzyme A synthase</fullName>
        <ecNumber evidence="20">2.7.1.24</ecNumber>
        <ecNumber evidence="4">2.7.7.3</ecNumber>
    </recommendedName>
</protein>
<dbReference type="Proteomes" id="UP001497497">
    <property type="component" value="Unassembled WGS sequence"/>
</dbReference>
<evidence type="ECO:0000256" key="20">
    <source>
        <dbReference type="ARBA" id="ARBA00066359"/>
    </source>
</evidence>
<dbReference type="PANTHER" id="PTHR10695:SF46">
    <property type="entry name" value="BIFUNCTIONAL COENZYME A SYNTHASE-RELATED"/>
    <property type="match status" value="1"/>
</dbReference>
<comment type="subcellular location">
    <subcellularLocation>
        <location evidence="2">Cytoplasm</location>
    </subcellularLocation>
    <subcellularLocation>
        <location evidence="1">Mitochondrion matrix</location>
    </subcellularLocation>
</comment>
<dbReference type="EMBL" id="CAXITT010000227">
    <property type="protein sequence ID" value="CAL1536364.1"/>
    <property type="molecule type" value="Genomic_DNA"/>
</dbReference>
<organism evidence="23 24">
    <name type="scientific">Lymnaea stagnalis</name>
    <name type="common">Great pond snail</name>
    <name type="synonym">Helix stagnalis</name>
    <dbReference type="NCBI Taxonomy" id="6523"/>
    <lineage>
        <taxon>Eukaryota</taxon>
        <taxon>Metazoa</taxon>
        <taxon>Spiralia</taxon>
        <taxon>Lophotrochozoa</taxon>
        <taxon>Mollusca</taxon>
        <taxon>Gastropoda</taxon>
        <taxon>Heterobranchia</taxon>
        <taxon>Euthyneura</taxon>
        <taxon>Panpulmonata</taxon>
        <taxon>Hygrophila</taxon>
        <taxon>Lymnaeoidea</taxon>
        <taxon>Lymnaeidae</taxon>
        <taxon>Lymnaea</taxon>
    </lineage>
</organism>
<evidence type="ECO:0000256" key="17">
    <source>
        <dbReference type="ARBA" id="ARBA00060565"/>
    </source>
</evidence>
<keyword evidence="13" id="KW-0511">Multifunctional enzyme</keyword>
<dbReference type="EC" id="2.7.1.24" evidence="20"/>
<comment type="caution">
    <text evidence="23">The sequence shown here is derived from an EMBL/GenBank/DDBJ whole genome shotgun (WGS) entry which is preliminary data.</text>
</comment>
<dbReference type="Gene3D" id="3.40.50.620">
    <property type="entry name" value="HUPs"/>
    <property type="match status" value="1"/>
</dbReference>
<keyword evidence="24" id="KW-1185">Reference proteome</keyword>
<keyword evidence="11" id="KW-0067">ATP-binding</keyword>
<feature type="domain" description="Cytidyltransferase-like" evidence="22">
    <location>
        <begin position="175"/>
        <end position="319"/>
    </location>
</feature>
<dbReference type="GO" id="GO:0004140">
    <property type="term" value="F:dephospho-CoA kinase activity"/>
    <property type="evidence" value="ECO:0007669"/>
    <property type="project" value="UniProtKB-EC"/>
</dbReference>
<dbReference type="Gene3D" id="3.40.50.300">
    <property type="entry name" value="P-loop containing nucleotide triphosphate hydrolases"/>
    <property type="match status" value="1"/>
</dbReference>
<dbReference type="GO" id="GO:0015937">
    <property type="term" value="P:coenzyme A biosynthetic process"/>
    <property type="evidence" value="ECO:0007669"/>
    <property type="project" value="InterPro"/>
</dbReference>
<keyword evidence="9" id="KW-0547">Nucleotide-binding</keyword>
<evidence type="ECO:0000256" key="3">
    <source>
        <dbReference type="ARBA" id="ARBA00011245"/>
    </source>
</evidence>
<dbReference type="CDD" id="cd02022">
    <property type="entry name" value="DPCK"/>
    <property type="match status" value="1"/>
</dbReference>
<keyword evidence="6" id="KW-0597">Phosphoprotein</keyword>
<evidence type="ECO:0000256" key="16">
    <source>
        <dbReference type="ARBA" id="ARBA00059677"/>
    </source>
</evidence>
<keyword evidence="10" id="KW-0418">Kinase</keyword>
<dbReference type="NCBIfam" id="TIGR00125">
    <property type="entry name" value="cyt_tran_rel"/>
    <property type="match status" value="1"/>
</dbReference>
<dbReference type="PANTHER" id="PTHR10695">
    <property type="entry name" value="DEPHOSPHO-COA KINASE-RELATED"/>
    <property type="match status" value="1"/>
</dbReference>
<evidence type="ECO:0000313" key="23">
    <source>
        <dbReference type="EMBL" id="CAL1536364.1"/>
    </source>
</evidence>
<accession>A0AAV2HR15</accession>
<name>A0AAV2HR15_LYMST</name>
<evidence type="ECO:0000259" key="22">
    <source>
        <dbReference type="Pfam" id="PF01467"/>
    </source>
</evidence>
<evidence type="ECO:0000256" key="8">
    <source>
        <dbReference type="ARBA" id="ARBA00022695"/>
    </source>
</evidence>
<comment type="catalytic activity">
    <reaction evidence="15">
        <text>3'-dephospho-CoA + ATP = ADP + CoA + H(+)</text>
        <dbReference type="Rhea" id="RHEA:18245"/>
        <dbReference type="ChEBI" id="CHEBI:15378"/>
        <dbReference type="ChEBI" id="CHEBI:30616"/>
        <dbReference type="ChEBI" id="CHEBI:57287"/>
        <dbReference type="ChEBI" id="CHEBI:57328"/>
        <dbReference type="ChEBI" id="CHEBI:456216"/>
        <dbReference type="EC" id="2.7.1.24"/>
    </reaction>
    <physiologicalReaction direction="left-to-right" evidence="15">
        <dbReference type="Rhea" id="RHEA:18246"/>
    </physiologicalReaction>
</comment>
<dbReference type="HAMAP" id="MF_00376">
    <property type="entry name" value="Dephospho_CoA_kinase"/>
    <property type="match status" value="1"/>
</dbReference>
<dbReference type="Pfam" id="PF01121">
    <property type="entry name" value="CoaE"/>
    <property type="match status" value="1"/>
</dbReference>
<comment type="similarity">
    <text evidence="19">In the central section; belongs to the eukaryotic CoaD family.</text>
</comment>
<evidence type="ECO:0000256" key="4">
    <source>
        <dbReference type="ARBA" id="ARBA00012392"/>
    </source>
</evidence>
<evidence type="ECO:0000256" key="14">
    <source>
        <dbReference type="ARBA" id="ARBA00051310"/>
    </source>
</evidence>
<dbReference type="PROSITE" id="PS51219">
    <property type="entry name" value="DPCK"/>
    <property type="match status" value="1"/>
</dbReference>
<dbReference type="GO" id="GO:0004595">
    <property type="term" value="F:pantetheine-phosphate adenylyltransferase activity"/>
    <property type="evidence" value="ECO:0007669"/>
    <property type="project" value="UniProtKB-EC"/>
</dbReference>
<evidence type="ECO:0000256" key="6">
    <source>
        <dbReference type="ARBA" id="ARBA00022553"/>
    </source>
</evidence>
<dbReference type="GO" id="GO:0005759">
    <property type="term" value="C:mitochondrial matrix"/>
    <property type="evidence" value="ECO:0007669"/>
    <property type="project" value="UniProtKB-SubCell"/>
</dbReference>
<keyword evidence="8" id="KW-0548">Nucleotidyltransferase</keyword>
<evidence type="ECO:0000256" key="13">
    <source>
        <dbReference type="ARBA" id="ARBA00023268"/>
    </source>
</evidence>
<dbReference type="FunFam" id="3.40.50.300:FF:000899">
    <property type="entry name" value="Bifunctional coenzyme A synthase"/>
    <property type="match status" value="1"/>
</dbReference>
<dbReference type="GO" id="GO:0005524">
    <property type="term" value="F:ATP binding"/>
    <property type="evidence" value="ECO:0007669"/>
    <property type="project" value="UniProtKB-KW"/>
</dbReference>
<gene>
    <name evidence="23" type="ORF">GSLYS_00010277001</name>
</gene>
<sequence length="544" mass="60882">MAKTGLLILTQPLSHLRTLISSLVEEASVVVNDTLYVCLQPALHNQHLTQSKLLQPLLCTREIQSIITDFYLTGSKACNNLDIRVLLSHICMNPSLHTVVPYDLKKEVSVLLTDSANLKDVWTSGRSSLTDILKTSFNNVKVDINFSLIQTGAVPVHNNLNSESHEIVKTYPNVVLGGTFDRLHTGHKLLLTESCLRCENKLTVGITDGERNKKKSLWELMEPYSDREQQVFNFVTDVKPNIILEAVKIFDPFGPTITDPNLQCIIVSKETKAGGEQVNEERLKRGMNALDMIIIDLVDDSCHGVDEESKISSSSFRKRLLGTLIKPVQNRPNIGKSPYRIAVTGGIASGKSNVCSELQKLGAKIVNCDLLGHKAYVKGTTAHSDIVREFGESIVGEDGEINRQKLGQIVFNDKTKLNKLNSIVWPVIRKLAEDEILEHKTVGVEIVVLEAAVLFEAGWDDMVHEVWTAFVSEEEAIKRITTRNKLSQEDAQKRINSQISNVARIAQSNVVICPQWEFEVTRNQLQRAWTLLQQRINKNPQTKL</sequence>
<dbReference type="NCBIfam" id="TIGR00152">
    <property type="entry name" value="dephospho-CoA kinase"/>
    <property type="match status" value="1"/>
</dbReference>
<dbReference type="InterPro" id="IPR014729">
    <property type="entry name" value="Rossmann-like_a/b/a_fold"/>
</dbReference>
<evidence type="ECO:0000256" key="10">
    <source>
        <dbReference type="ARBA" id="ARBA00022777"/>
    </source>
</evidence>
<reference evidence="23 24" key="1">
    <citation type="submission" date="2024-04" db="EMBL/GenBank/DDBJ databases">
        <authorList>
            <consortium name="Genoscope - CEA"/>
            <person name="William W."/>
        </authorList>
    </citation>
    <scope>NUCLEOTIDE SEQUENCE [LARGE SCALE GENOMIC DNA]</scope>
</reference>
<evidence type="ECO:0000313" key="24">
    <source>
        <dbReference type="Proteomes" id="UP001497497"/>
    </source>
</evidence>
<evidence type="ECO:0000256" key="18">
    <source>
        <dbReference type="ARBA" id="ARBA00060696"/>
    </source>
</evidence>
<dbReference type="FunFam" id="3.40.50.620:FF:000089">
    <property type="entry name" value="Bifunctional coenzyme A synthase"/>
    <property type="match status" value="1"/>
</dbReference>
<evidence type="ECO:0000256" key="2">
    <source>
        <dbReference type="ARBA" id="ARBA00004496"/>
    </source>
</evidence>
<dbReference type="InterPro" id="IPR004821">
    <property type="entry name" value="Cyt_trans-like"/>
</dbReference>
<comment type="function">
    <text evidence="16">Bifunctional enzyme that catalyzes the fourth and fifth sequential steps of CoA biosynthetic pathway. The fourth reaction is catalyzed by the phosphopantetheine adenylyltransferase, coded by the coaD domain; the fifth reaction is catalyzed by the dephospho-CoA kinase, coded by the coaE domain. May act as a point of CoA biosynthesis regulation.</text>
</comment>
<evidence type="ECO:0000256" key="19">
    <source>
        <dbReference type="ARBA" id="ARBA00061673"/>
    </source>
</evidence>
<evidence type="ECO:0000256" key="7">
    <source>
        <dbReference type="ARBA" id="ARBA00022679"/>
    </source>
</evidence>
<keyword evidence="7" id="KW-0808">Transferase</keyword>
<keyword evidence="5" id="KW-0963">Cytoplasm</keyword>
<dbReference type="SUPFAM" id="SSF52374">
    <property type="entry name" value="Nucleotidylyl transferase"/>
    <property type="match status" value="1"/>
</dbReference>
<evidence type="ECO:0000256" key="12">
    <source>
        <dbReference type="ARBA" id="ARBA00023128"/>
    </source>
</evidence>
<dbReference type="InterPro" id="IPR027417">
    <property type="entry name" value="P-loop_NTPase"/>
</dbReference>
<dbReference type="EC" id="2.7.7.3" evidence="4"/>
<evidence type="ECO:0000256" key="21">
    <source>
        <dbReference type="ARBA" id="ARBA00067394"/>
    </source>
</evidence>
<comment type="catalytic activity">
    <reaction evidence="14">
        <text>(R)-4'-phosphopantetheine + ATP + H(+) = 3'-dephospho-CoA + diphosphate</text>
        <dbReference type="Rhea" id="RHEA:19801"/>
        <dbReference type="ChEBI" id="CHEBI:15378"/>
        <dbReference type="ChEBI" id="CHEBI:30616"/>
        <dbReference type="ChEBI" id="CHEBI:33019"/>
        <dbReference type="ChEBI" id="CHEBI:57328"/>
        <dbReference type="ChEBI" id="CHEBI:61723"/>
        <dbReference type="EC" id="2.7.7.3"/>
    </reaction>
    <physiologicalReaction direction="left-to-right" evidence="14">
        <dbReference type="Rhea" id="RHEA:19802"/>
    </physiologicalReaction>
</comment>
<comment type="pathway">
    <text evidence="18">Cofactor biosynthesis; coenzyme A biosynthesis; CoA from (R)-pantothenate: step 5/5.</text>
</comment>
<proteinExistence type="inferred from homology"/>